<accession>A0A7C5RJY6</accession>
<protein>
    <recommendedName>
        <fullName evidence="2">DNA polymerase III subunit beta</fullName>
    </recommendedName>
</protein>
<comment type="caution">
    <text evidence="1">The sequence shown here is derived from an EMBL/GenBank/DDBJ whole genome shotgun (WGS) entry which is preliminary data.</text>
</comment>
<dbReference type="EMBL" id="DSZY01000006">
    <property type="protein sequence ID" value="HGU39837.1"/>
    <property type="molecule type" value="Genomic_DNA"/>
</dbReference>
<organism evidence="1">
    <name type="scientific">Fervidobacterium thailandense</name>
    <dbReference type="NCBI Taxonomy" id="1008305"/>
    <lineage>
        <taxon>Bacteria</taxon>
        <taxon>Thermotogati</taxon>
        <taxon>Thermotogota</taxon>
        <taxon>Thermotogae</taxon>
        <taxon>Thermotogales</taxon>
        <taxon>Fervidobacteriaceae</taxon>
        <taxon>Fervidobacterium</taxon>
    </lineage>
</organism>
<name>A0A7C5RJY6_9BACT</name>
<evidence type="ECO:0008006" key="2">
    <source>
        <dbReference type="Google" id="ProtNLM"/>
    </source>
</evidence>
<proteinExistence type="predicted"/>
<gene>
    <name evidence="1" type="ORF">ENT77_01345</name>
</gene>
<sequence>MYTLEIDVQIFKEAIRKADKTCGTLEPVNRKLVFSPVSDKLYIFATDGCLTGIFEICPFLFSKPFSAFEVPLDVLKQFLSELSGTLVFNYQDQVLTLKCHGETLRLRTGRPSLQNVQLFKEILTDFRKPPFRLKVNRRRFLSALDFVSAYLEEGSKVDVLFQGENILLFAESSGILTHSRIRTFESLPAFEEWKLYNTQKSPYASLSIPFVTTRHLIKVLDIEEVEELELWEEKGKFFLSSRSLYISCADKPELSHVEILQTLQNLKFQGRIPTRSFQRILRRALISGRYSEVDIHSKYGQLIFISHHGGITYKASFDVPVEVNFSVKARAHMLRAVLGRLNSQNTFVSVEAQYVIFYSPSLTMFVILKNQLTG</sequence>
<evidence type="ECO:0000313" key="1">
    <source>
        <dbReference type="EMBL" id="HGU39837.1"/>
    </source>
</evidence>
<reference evidence="1" key="1">
    <citation type="journal article" date="2020" name="mSystems">
        <title>Genome- and Community-Level Interaction Insights into Carbon Utilization and Element Cycling Functions of Hydrothermarchaeota in Hydrothermal Sediment.</title>
        <authorList>
            <person name="Zhou Z."/>
            <person name="Liu Y."/>
            <person name="Xu W."/>
            <person name="Pan J."/>
            <person name="Luo Z.H."/>
            <person name="Li M."/>
        </authorList>
    </citation>
    <scope>NUCLEOTIDE SEQUENCE [LARGE SCALE GENOMIC DNA]</scope>
    <source>
        <strain evidence="1">SpSt-609</strain>
    </source>
</reference>
<dbReference type="AlphaFoldDB" id="A0A7C5RJY6"/>